<keyword evidence="2" id="KW-1185">Reference proteome</keyword>
<evidence type="ECO:0000313" key="2">
    <source>
        <dbReference type="Proteomes" id="UP000515312"/>
    </source>
</evidence>
<dbReference type="SUPFAM" id="SSF51182">
    <property type="entry name" value="RmlC-like cupins"/>
    <property type="match status" value="1"/>
</dbReference>
<accession>A0A7G8BP08</accession>
<gene>
    <name evidence="1" type="ORF">H7849_10515</name>
</gene>
<dbReference type="InterPro" id="IPR014710">
    <property type="entry name" value="RmlC-like_jellyroll"/>
</dbReference>
<dbReference type="AlphaFoldDB" id="A0A7G8BP08"/>
<protein>
    <recommendedName>
        <fullName evidence="3">Cupin domain-containing protein</fullName>
    </recommendedName>
</protein>
<dbReference type="Gene3D" id="2.60.120.10">
    <property type="entry name" value="Jelly Rolls"/>
    <property type="match status" value="1"/>
</dbReference>
<dbReference type="InterPro" id="IPR011051">
    <property type="entry name" value="RmlC_Cupin_sf"/>
</dbReference>
<name>A0A7G8BP08_9BACT</name>
<reference evidence="1 2" key="1">
    <citation type="submission" date="2020-08" db="EMBL/GenBank/DDBJ databases">
        <title>Edaphobacter telluris sp. nov. and Acidobacterium dinghuensis sp. nov., two acidobacteria isolated from forest soil.</title>
        <authorList>
            <person name="Fu J."/>
            <person name="Qiu L."/>
        </authorList>
    </citation>
    <scope>NUCLEOTIDE SEQUENCE [LARGE SCALE GENOMIC DNA]</scope>
    <source>
        <strain evidence="1">4Y35</strain>
    </source>
</reference>
<evidence type="ECO:0000313" key="1">
    <source>
        <dbReference type="EMBL" id="QNI34278.1"/>
    </source>
</evidence>
<dbReference type="Proteomes" id="UP000515312">
    <property type="component" value="Chromosome"/>
</dbReference>
<proteinExistence type="predicted"/>
<organism evidence="1 2">
    <name type="scientific">Alloacidobacterium dinghuense</name>
    <dbReference type="NCBI Taxonomy" id="2763107"/>
    <lineage>
        <taxon>Bacteria</taxon>
        <taxon>Pseudomonadati</taxon>
        <taxon>Acidobacteriota</taxon>
        <taxon>Terriglobia</taxon>
        <taxon>Terriglobales</taxon>
        <taxon>Acidobacteriaceae</taxon>
        <taxon>Alloacidobacterium</taxon>
    </lineage>
</organism>
<sequence length="124" mass="13757">MPTALKYIAVAIVTMAATITVMRSQETKTQRIPQFENEDVKVWKSIVQPNAPLTMHRHDHPRVLIALSGGTMKIVDSTGASESHLWETGKAYWLPANPPNTTHADVNAGDKPIEVMVVELEKEK</sequence>
<dbReference type="KEGG" id="adin:H7849_10515"/>
<dbReference type="RefSeq" id="WP_186746326.1">
    <property type="nucleotide sequence ID" value="NZ_CP060394.1"/>
</dbReference>
<evidence type="ECO:0008006" key="3">
    <source>
        <dbReference type="Google" id="ProtNLM"/>
    </source>
</evidence>
<dbReference type="EMBL" id="CP060394">
    <property type="protein sequence ID" value="QNI34278.1"/>
    <property type="molecule type" value="Genomic_DNA"/>
</dbReference>